<keyword evidence="9" id="KW-1185">Reference proteome</keyword>
<dbReference type="PANTHER" id="PTHR42709:SF6">
    <property type="entry name" value="UNDECAPRENYL PHOSPHATE TRANSPORTER A"/>
    <property type="match status" value="1"/>
</dbReference>
<keyword evidence="4 6" id="KW-1133">Transmembrane helix</keyword>
<evidence type="ECO:0000256" key="2">
    <source>
        <dbReference type="ARBA" id="ARBA00022475"/>
    </source>
</evidence>
<dbReference type="RefSeq" id="WP_097572271.1">
    <property type="nucleotide sequence ID" value="NZ_NWQG01000022.1"/>
</dbReference>
<comment type="subcellular location">
    <subcellularLocation>
        <location evidence="1">Cell membrane</location>
        <topology evidence="1">Multi-pass membrane protein</topology>
    </subcellularLocation>
</comment>
<evidence type="ECO:0000313" key="9">
    <source>
        <dbReference type="Proteomes" id="UP000219182"/>
    </source>
</evidence>
<keyword evidence="3 6" id="KW-0812">Transmembrane</keyword>
<name>A0A2A6FJW2_9HYPH</name>
<dbReference type="PANTHER" id="PTHR42709">
    <property type="entry name" value="ALKALINE PHOSPHATASE LIKE PROTEIN"/>
    <property type="match status" value="1"/>
</dbReference>
<feature type="transmembrane region" description="Helical" evidence="6">
    <location>
        <begin position="176"/>
        <end position="198"/>
    </location>
</feature>
<dbReference type="GO" id="GO:0005886">
    <property type="term" value="C:plasma membrane"/>
    <property type="evidence" value="ECO:0007669"/>
    <property type="project" value="UniProtKB-SubCell"/>
</dbReference>
<keyword evidence="2" id="KW-1003">Cell membrane</keyword>
<dbReference type="InterPro" id="IPR032816">
    <property type="entry name" value="VTT_dom"/>
</dbReference>
<feature type="transmembrane region" description="Helical" evidence="6">
    <location>
        <begin position="12"/>
        <end position="29"/>
    </location>
</feature>
<evidence type="ECO:0000256" key="4">
    <source>
        <dbReference type="ARBA" id="ARBA00022989"/>
    </source>
</evidence>
<comment type="caution">
    <text evidence="8">The sequence shown here is derived from an EMBL/GenBank/DDBJ whole genome shotgun (WGS) entry which is preliminary data.</text>
</comment>
<evidence type="ECO:0000259" key="7">
    <source>
        <dbReference type="Pfam" id="PF09335"/>
    </source>
</evidence>
<feature type="transmembrane region" description="Helical" evidence="6">
    <location>
        <begin position="142"/>
        <end position="164"/>
    </location>
</feature>
<gene>
    <name evidence="8" type="ORF">CN311_05020</name>
</gene>
<evidence type="ECO:0000256" key="6">
    <source>
        <dbReference type="SAM" id="Phobius"/>
    </source>
</evidence>
<dbReference type="Pfam" id="PF09335">
    <property type="entry name" value="VTT_dom"/>
    <property type="match status" value="1"/>
</dbReference>
<accession>A0A2A6FJW2</accession>
<dbReference type="AlphaFoldDB" id="A0A2A6FJW2"/>
<keyword evidence="5 6" id="KW-0472">Membrane</keyword>
<organism evidence="8 9">
    <name type="scientific">Mesorhizobium sanjuanii</name>
    <dbReference type="NCBI Taxonomy" id="2037900"/>
    <lineage>
        <taxon>Bacteria</taxon>
        <taxon>Pseudomonadati</taxon>
        <taxon>Pseudomonadota</taxon>
        <taxon>Alphaproteobacteria</taxon>
        <taxon>Hyphomicrobiales</taxon>
        <taxon>Phyllobacteriaceae</taxon>
        <taxon>Mesorhizobium</taxon>
    </lineage>
</organism>
<proteinExistence type="predicted"/>
<reference evidence="8 9" key="1">
    <citation type="submission" date="2017-09" db="EMBL/GenBank/DDBJ databases">
        <title>Mesorhizobum sanjuanii sp. nov. isolated from nodules of Lotus tenuis in saline-alkaline lowlands of Flooding Pampa.</title>
        <authorList>
            <person name="Sannazzaro A.I."/>
            <person name="Torres Tejerizo G.A."/>
            <person name="Fontana F."/>
            <person name="Cumpa Velazquez L.M."/>
            <person name="Hansen L."/>
            <person name="Pistorio M."/>
            <person name="Estrella M.J."/>
        </authorList>
    </citation>
    <scope>NUCLEOTIDE SEQUENCE [LARGE SCALE GENOMIC DNA]</scope>
    <source>
        <strain evidence="8 9">BSA136</strain>
    </source>
</reference>
<protein>
    <submittedName>
        <fullName evidence="8">Membrane-associated protein</fullName>
    </submittedName>
</protein>
<dbReference type="InterPro" id="IPR051311">
    <property type="entry name" value="DedA_domain"/>
</dbReference>
<evidence type="ECO:0000256" key="5">
    <source>
        <dbReference type="ARBA" id="ARBA00023136"/>
    </source>
</evidence>
<sequence>MDPLGSLVDWIALYGLLGLFAAGLAERFIPALPSHGILVAIGMAAVEDSWSLPSAFIMTTCGSLFASLAMFLVVRAVGQDVSGKLLYGTGRLLGLPSTRLDRMLISFRAHDRSLSLIAQIIPTVRFVAPLAAALVRLNAWRFATGTLLGIALWNGLFLTAGYTAAHSIPDLNASAAAIKLLFIVLGVESLSVLIWRLLGRTRWRRTSSEDQAC</sequence>
<evidence type="ECO:0000256" key="1">
    <source>
        <dbReference type="ARBA" id="ARBA00004651"/>
    </source>
</evidence>
<feature type="transmembrane region" description="Helical" evidence="6">
    <location>
        <begin position="50"/>
        <end position="74"/>
    </location>
</feature>
<evidence type="ECO:0000313" key="8">
    <source>
        <dbReference type="EMBL" id="PDQ22257.1"/>
    </source>
</evidence>
<dbReference type="Proteomes" id="UP000219182">
    <property type="component" value="Unassembled WGS sequence"/>
</dbReference>
<feature type="domain" description="VTT" evidence="7">
    <location>
        <begin position="32"/>
        <end position="162"/>
    </location>
</feature>
<evidence type="ECO:0000256" key="3">
    <source>
        <dbReference type="ARBA" id="ARBA00022692"/>
    </source>
</evidence>
<dbReference type="EMBL" id="NWQG01000022">
    <property type="protein sequence ID" value="PDQ22257.1"/>
    <property type="molecule type" value="Genomic_DNA"/>
</dbReference>